<accession>A0ABQ6JM67</accession>
<protein>
    <submittedName>
        <fullName evidence="2">Uncharacterized protein</fullName>
    </submittedName>
</protein>
<evidence type="ECO:0000256" key="1">
    <source>
        <dbReference type="SAM" id="MobiDB-lite"/>
    </source>
</evidence>
<evidence type="ECO:0000313" key="3">
    <source>
        <dbReference type="Proteomes" id="UP001157017"/>
    </source>
</evidence>
<name>A0ABQ6JM67_9ACTN</name>
<dbReference type="Proteomes" id="UP001157017">
    <property type="component" value="Unassembled WGS sequence"/>
</dbReference>
<evidence type="ECO:0000313" key="2">
    <source>
        <dbReference type="EMBL" id="GMA88651.1"/>
    </source>
</evidence>
<proteinExistence type="predicted"/>
<reference evidence="3" key="1">
    <citation type="journal article" date="2019" name="Int. J. Syst. Evol. Microbiol.">
        <title>The Global Catalogue of Microorganisms (GCM) 10K type strain sequencing project: providing services to taxonomists for standard genome sequencing and annotation.</title>
        <authorList>
            <consortium name="The Broad Institute Genomics Platform"/>
            <consortium name="The Broad Institute Genome Sequencing Center for Infectious Disease"/>
            <person name="Wu L."/>
            <person name="Ma J."/>
        </authorList>
    </citation>
    <scope>NUCLEOTIDE SEQUENCE [LARGE SCALE GENOMIC DNA]</scope>
    <source>
        <strain evidence="3">NBRC 108730</strain>
    </source>
</reference>
<feature type="compositionally biased region" description="Basic and acidic residues" evidence="1">
    <location>
        <begin position="106"/>
        <end position="131"/>
    </location>
</feature>
<comment type="caution">
    <text evidence="2">The sequence shown here is derived from an EMBL/GenBank/DDBJ whole genome shotgun (WGS) entry which is preliminary data.</text>
</comment>
<organism evidence="2 3">
    <name type="scientific">Angustibacter aerolatus</name>
    <dbReference type="NCBI Taxonomy" id="1162965"/>
    <lineage>
        <taxon>Bacteria</taxon>
        <taxon>Bacillati</taxon>
        <taxon>Actinomycetota</taxon>
        <taxon>Actinomycetes</taxon>
        <taxon>Kineosporiales</taxon>
        <taxon>Kineosporiaceae</taxon>
    </lineage>
</organism>
<feature type="region of interest" description="Disordered" evidence="1">
    <location>
        <begin position="67"/>
        <end position="137"/>
    </location>
</feature>
<gene>
    <name evidence="2" type="ORF">GCM10025868_39010</name>
</gene>
<feature type="compositionally biased region" description="Low complexity" evidence="1">
    <location>
        <begin position="93"/>
        <end position="105"/>
    </location>
</feature>
<feature type="compositionally biased region" description="Basic and acidic residues" evidence="1">
    <location>
        <begin position="72"/>
        <end position="92"/>
    </location>
</feature>
<dbReference type="EMBL" id="BSUZ01000001">
    <property type="protein sequence ID" value="GMA88651.1"/>
    <property type="molecule type" value="Genomic_DNA"/>
</dbReference>
<feature type="region of interest" description="Disordered" evidence="1">
    <location>
        <begin position="1"/>
        <end position="24"/>
    </location>
</feature>
<keyword evidence="3" id="KW-1185">Reference proteome</keyword>
<sequence>MKALNRPDTTAFEAPKTPPNTDVQSDCEVARFCRLVLHLRHDAVLGVEVAEHPALQQVLHVVGCVRGQRGGLGDDRRHHEGDHPDEQQHDPQQHQPHGPAAAVHPPLDRPHHRVEPERQEQRHHEQGDHRRQVAGRR</sequence>